<feature type="domain" description="Histidine kinase/HSP90-like ATPase" evidence="2">
    <location>
        <begin position="202"/>
        <end position="312"/>
    </location>
</feature>
<accession>A0A8J3ZEQ2</accession>
<evidence type="ECO:0008006" key="6">
    <source>
        <dbReference type="Google" id="ProtNLM"/>
    </source>
</evidence>
<dbReference type="Gene3D" id="3.30.565.10">
    <property type="entry name" value="Histidine kinase-like ATPase, C-terminal domain"/>
    <property type="match status" value="1"/>
</dbReference>
<evidence type="ECO:0000259" key="2">
    <source>
        <dbReference type="Pfam" id="PF13581"/>
    </source>
</evidence>
<comment type="caution">
    <text evidence="4">The sequence shown here is derived from an EMBL/GenBank/DDBJ whole genome shotgun (WGS) entry which is preliminary data.</text>
</comment>
<dbReference type="RefSeq" id="WP_204004244.1">
    <property type="nucleotide sequence ID" value="NZ_BOPG01000050.1"/>
</dbReference>
<proteinExistence type="predicted"/>
<keyword evidence="1" id="KW-0808">Transferase</keyword>
<feature type="domain" description="MEDS" evidence="3">
    <location>
        <begin position="5"/>
        <end position="154"/>
    </location>
</feature>
<dbReference type="Proteomes" id="UP000612585">
    <property type="component" value="Unassembled WGS sequence"/>
</dbReference>
<evidence type="ECO:0000313" key="5">
    <source>
        <dbReference type="Proteomes" id="UP000612585"/>
    </source>
</evidence>
<dbReference type="Pfam" id="PF14417">
    <property type="entry name" value="MEDS"/>
    <property type="match status" value="1"/>
</dbReference>
<dbReference type="AlphaFoldDB" id="A0A8J3ZEQ2"/>
<dbReference type="GO" id="GO:0004674">
    <property type="term" value="F:protein serine/threonine kinase activity"/>
    <property type="evidence" value="ECO:0007669"/>
    <property type="project" value="UniProtKB-KW"/>
</dbReference>
<keyword evidence="1" id="KW-0723">Serine/threonine-protein kinase</keyword>
<gene>
    <name evidence="4" type="ORF">Vau01_077620</name>
</gene>
<name>A0A8J3ZEQ2_9ACTN</name>
<dbReference type="Pfam" id="PF13581">
    <property type="entry name" value="HATPase_c_2"/>
    <property type="match status" value="1"/>
</dbReference>
<dbReference type="PANTHER" id="PTHR35526:SF3">
    <property type="entry name" value="ANTI-SIGMA-F FACTOR RSBW"/>
    <property type="match status" value="1"/>
</dbReference>
<evidence type="ECO:0000256" key="1">
    <source>
        <dbReference type="ARBA" id="ARBA00022527"/>
    </source>
</evidence>
<dbReference type="PANTHER" id="PTHR35526">
    <property type="entry name" value="ANTI-SIGMA-F FACTOR RSBW-RELATED"/>
    <property type="match status" value="1"/>
</dbReference>
<evidence type="ECO:0000313" key="4">
    <source>
        <dbReference type="EMBL" id="GIJ60246.1"/>
    </source>
</evidence>
<keyword evidence="1" id="KW-0418">Kinase</keyword>
<dbReference type="InterPro" id="IPR003594">
    <property type="entry name" value="HATPase_dom"/>
</dbReference>
<organism evidence="4 5">
    <name type="scientific">Virgisporangium aurantiacum</name>
    <dbReference type="NCBI Taxonomy" id="175570"/>
    <lineage>
        <taxon>Bacteria</taxon>
        <taxon>Bacillati</taxon>
        <taxon>Actinomycetota</taxon>
        <taxon>Actinomycetes</taxon>
        <taxon>Micromonosporales</taxon>
        <taxon>Micromonosporaceae</taxon>
        <taxon>Virgisporangium</taxon>
    </lineage>
</organism>
<dbReference type="InterPro" id="IPR036890">
    <property type="entry name" value="HATPase_C_sf"/>
</dbReference>
<protein>
    <recommendedName>
        <fullName evidence="6">Anti-sigma regulatory factor (Ser/Thr protein kinase)</fullName>
    </recommendedName>
</protein>
<dbReference type="InterPro" id="IPR025847">
    <property type="entry name" value="MEDS_domain"/>
</dbReference>
<keyword evidence="5" id="KW-1185">Reference proteome</keyword>
<dbReference type="EMBL" id="BOPG01000050">
    <property type="protein sequence ID" value="GIJ60246.1"/>
    <property type="molecule type" value="Genomic_DNA"/>
</dbReference>
<reference evidence="4" key="1">
    <citation type="submission" date="2021-01" db="EMBL/GenBank/DDBJ databases">
        <title>Whole genome shotgun sequence of Virgisporangium aurantiacum NBRC 16421.</title>
        <authorList>
            <person name="Komaki H."/>
            <person name="Tamura T."/>
        </authorList>
    </citation>
    <scope>NUCLEOTIDE SEQUENCE</scope>
    <source>
        <strain evidence="4">NBRC 16421</strain>
    </source>
</reference>
<dbReference type="InterPro" id="IPR050267">
    <property type="entry name" value="Anti-sigma-factor_SerPK"/>
</dbReference>
<evidence type="ECO:0000259" key="3">
    <source>
        <dbReference type="Pfam" id="PF14417"/>
    </source>
</evidence>
<dbReference type="CDD" id="cd16936">
    <property type="entry name" value="HATPase_RsbW-like"/>
    <property type="match status" value="1"/>
</dbReference>
<sequence>MTGFRHAALIVDSDESLRHRLMPALRENLDRNAPVLMVVGADTQRMVRAEFGTSSDRLEWGDTSAYNQRLGFVYSGFRSYLEAQHAAGRRVHVVAEPDLSVGVSRDIPFDRAAAYMSFEAMCNSAYADFGCPITCIYDSRRQPEQIIENVRTVHNHEVTSDGDVVNDRHVPPAEFLAARNGVPLPAPPRLTDLDLPVRRAGDLGDLARAVASWAGSREFTDLAIDDVVIAVVEIATNGLVHGMPPVRVRAWWQGDTLVAQADDAGGRPLPALAGYLAPGTDPAAGRGLWLARQLADVVSVHTGPGLTSVRLHFPHEVTHRNPA</sequence>